<feature type="region of interest" description="Disordered" evidence="2">
    <location>
        <begin position="1"/>
        <end position="31"/>
    </location>
</feature>
<dbReference type="EMBL" id="KZ825210">
    <property type="protein sequence ID" value="PYI14494.1"/>
    <property type="molecule type" value="Genomic_DNA"/>
</dbReference>
<dbReference type="SUPFAM" id="SSF53300">
    <property type="entry name" value="vWA-like"/>
    <property type="match status" value="1"/>
</dbReference>
<dbReference type="InterPro" id="IPR036465">
    <property type="entry name" value="vWFA_dom_sf"/>
</dbReference>
<evidence type="ECO:0000313" key="3">
    <source>
        <dbReference type="EMBL" id="PYI14494.1"/>
    </source>
</evidence>
<dbReference type="InterPro" id="IPR002110">
    <property type="entry name" value="Ankyrin_rpt"/>
</dbReference>
<feature type="repeat" description="ANK" evidence="1">
    <location>
        <begin position="171"/>
        <end position="203"/>
    </location>
</feature>
<name>A0A2V5GZ12_ASPV1</name>
<evidence type="ECO:0000256" key="2">
    <source>
        <dbReference type="SAM" id="MobiDB-lite"/>
    </source>
</evidence>
<keyword evidence="1" id="KW-0040">ANK repeat</keyword>
<dbReference type="AlphaFoldDB" id="A0A2V5GZ12"/>
<dbReference type="SMART" id="SM00248">
    <property type="entry name" value="ANK"/>
    <property type="match status" value="3"/>
</dbReference>
<dbReference type="InterPro" id="IPR036770">
    <property type="entry name" value="Ankyrin_rpt-contain_sf"/>
</dbReference>
<organism evidence="3 4">
    <name type="scientific">Aspergillus violaceofuscus (strain CBS 115571)</name>
    <dbReference type="NCBI Taxonomy" id="1450538"/>
    <lineage>
        <taxon>Eukaryota</taxon>
        <taxon>Fungi</taxon>
        <taxon>Dikarya</taxon>
        <taxon>Ascomycota</taxon>
        <taxon>Pezizomycotina</taxon>
        <taxon>Eurotiomycetes</taxon>
        <taxon>Eurotiomycetidae</taxon>
        <taxon>Eurotiales</taxon>
        <taxon>Aspergillaceae</taxon>
        <taxon>Aspergillus</taxon>
    </lineage>
</organism>
<accession>A0A2V5GZ12</accession>
<dbReference type="Pfam" id="PF12796">
    <property type="entry name" value="Ank_2"/>
    <property type="match status" value="1"/>
</dbReference>
<evidence type="ECO:0000256" key="1">
    <source>
        <dbReference type="PROSITE-ProRule" id="PRU00023"/>
    </source>
</evidence>
<sequence length="670" mass="72653">MLPKVPISYFASPNSGSRENKVERTHSRTPQKLRPTSFVSVYALCAAIASALPTETDDHHLEARVQQPQVYGRTCYCGDDCNTVSWVYAWEWYDGGCFNFYTGMSAAWIDTSSTCTFYNAANCQASAMASSSTYANSIMSLYNDASNGSLTRQKIEEYLAKGTNINNTTGNGETALALAIKGGHTSAVSLLLKFGANPAKRNIDGRSPLYLVAAAPKQKRVRLVQLLIDAGALVDESVPNFGDDTPLMVAISQAKDPKLIHALVEAGASLTQTNARGESAKTLARDSMDPAIQRALVPQGDPTRTYRPELGNLLTSAGVFAAAYFGDWKDVAKDAVDRIAQYLNKDTELNDGTHDLHTVEDFKNFLLDYIDRQGLEDFYPSNDPRIQAIAEATVAFRKKPEAKALSIPPTGLSIQTKSLFVQTSGLGVQTTAPTIQNLLTLAVAQLYTPVLYIDDSGSMNWALGGENATGTKRIEAARVLVSELMDILDWVNPEAQAGRGTTSIRFINKTVSNADNLTSTQVKEQMNQLNPSGGTPLGTNLRTKILNPLVYDVINGKKDLNAPYLILTIGDGAPNSGDTNDTFRNEVASAANFLQANKYSPPAVKFTFSQIGSDAAAEAFRNGLVNNPLPNNTLYVSSDRFDQDYDANKGNPDRLKANLINWFSGLVDLK</sequence>
<proteinExistence type="predicted"/>
<evidence type="ECO:0000313" key="4">
    <source>
        <dbReference type="Proteomes" id="UP000249829"/>
    </source>
</evidence>
<dbReference type="PANTHER" id="PTHR34706:SF3">
    <property type="entry name" value="ANKYRIN REPEAT PROTEIN (AFU_ORTHOLOGUE AFUA_7G06200)"/>
    <property type="match status" value="1"/>
</dbReference>
<dbReference type="Proteomes" id="UP000249829">
    <property type="component" value="Unassembled WGS sequence"/>
</dbReference>
<keyword evidence="4" id="KW-1185">Reference proteome</keyword>
<dbReference type="SUPFAM" id="SSF48403">
    <property type="entry name" value="Ankyrin repeat"/>
    <property type="match status" value="1"/>
</dbReference>
<feature type="repeat" description="ANK" evidence="1">
    <location>
        <begin position="242"/>
        <end position="275"/>
    </location>
</feature>
<gene>
    <name evidence="3" type="ORF">BO99DRAFT_437292</name>
</gene>
<dbReference type="PROSITE" id="PS50297">
    <property type="entry name" value="ANK_REP_REGION"/>
    <property type="match status" value="1"/>
</dbReference>
<feature type="repeat" description="ANK" evidence="1">
    <location>
        <begin position="204"/>
        <end position="235"/>
    </location>
</feature>
<dbReference type="OMA" id="MADNIFV"/>
<protein>
    <submittedName>
        <fullName evidence="3">Uncharacterized protein</fullName>
    </submittedName>
</protein>
<reference evidence="3 4" key="1">
    <citation type="submission" date="2018-02" db="EMBL/GenBank/DDBJ databases">
        <title>The genomes of Aspergillus section Nigri reveals drivers in fungal speciation.</title>
        <authorList>
            <consortium name="DOE Joint Genome Institute"/>
            <person name="Vesth T.C."/>
            <person name="Nybo J."/>
            <person name="Theobald S."/>
            <person name="Brandl J."/>
            <person name="Frisvad J.C."/>
            <person name="Nielsen K.F."/>
            <person name="Lyhne E.K."/>
            <person name="Kogle M.E."/>
            <person name="Kuo A."/>
            <person name="Riley R."/>
            <person name="Clum A."/>
            <person name="Nolan M."/>
            <person name="Lipzen A."/>
            <person name="Salamov A."/>
            <person name="Henrissat B."/>
            <person name="Wiebenga A."/>
            <person name="De vries R.P."/>
            <person name="Grigoriev I.V."/>
            <person name="Mortensen U.H."/>
            <person name="Andersen M.R."/>
            <person name="Baker S.E."/>
        </authorList>
    </citation>
    <scope>NUCLEOTIDE SEQUENCE [LARGE SCALE GENOMIC DNA]</scope>
    <source>
        <strain evidence="3 4">CBS 115571</strain>
    </source>
</reference>
<dbReference type="PROSITE" id="PS50088">
    <property type="entry name" value="ANK_REPEAT"/>
    <property type="match status" value="3"/>
</dbReference>
<dbReference type="PANTHER" id="PTHR34706">
    <property type="entry name" value="SLR1338 PROTEIN"/>
    <property type="match status" value="1"/>
</dbReference>
<dbReference type="Gene3D" id="3.40.50.410">
    <property type="entry name" value="von Willebrand factor, type A domain"/>
    <property type="match status" value="1"/>
</dbReference>
<dbReference type="Gene3D" id="1.25.40.20">
    <property type="entry name" value="Ankyrin repeat-containing domain"/>
    <property type="match status" value="1"/>
</dbReference>
<dbReference type="STRING" id="1450538.A0A2V5GZ12"/>